<feature type="compositionally biased region" description="Polar residues" evidence="5">
    <location>
        <begin position="67"/>
        <end position="85"/>
    </location>
</feature>
<dbReference type="PRINTS" id="PR00056">
    <property type="entry name" value="HSFDOMAIN"/>
</dbReference>
<dbReference type="Gene3D" id="1.10.10.10">
    <property type="entry name" value="Winged helix-like DNA-binding domain superfamily/Winged helix DNA-binding domain"/>
    <property type="match status" value="1"/>
</dbReference>
<dbReference type="PANTHER" id="PTHR10015:SF206">
    <property type="entry name" value="HSF-TYPE DNA-BINDING DOMAIN-CONTAINING PROTEIN"/>
    <property type="match status" value="1"/>
</dbReference>
<evidence type="ECO:0000256" key="4">
    <source>
        <dbReference type="RuleBase" id="RU004020"/>
    </source>
</evidence>
<comment type="similarity">
    <text evidence="4">Belongs to the HSF family.</text>
</comment>
<evidence type="ECO:0000259" key="6">
    <source>
        <dbReference type="SMART" id="SM00415"/>
    </source>
</evidence>
<dbReference type="EMBL" id="HBGO01039516">
    <property type="protein sequence ID" value="CAD9362630.1"/>
    <property type="molecule type" value="Transcribed_RNA"/>
</dbReference>
<organism evidence="7">
    <name type="scientific">Trieres chinensis</name>
    <name type="common">Marine centric diatom</name>
    <name type="synonym">Odontella sinensis</name>
    <dbReference type="NCBI Taxonomy" id="1514140"/>
    <lineage>
        <taxon>Eukaryota</taxon>
        <taxon>Sar</taxon>
        <taxon>Stramenopiles</taxon>
        <taxon>Ochrophyta</taxon>
        <taxon>Bacillariophyta</taxon>
        <taxon>Mediophyceae</taxon>
        <taxon>Biddulphiophycidae</taxon>
        <taxon>Eupodiscales</taxon>
        <taxon>Parodontellaceae</taxon>
        <taxon>Trieres</taxon>
    </lineage>
</organism>
<dbReference type="InterPro" id="IPR036388">
    <property type="entry name" value="WH-like_DNA-bd_sf"/>
</dbReference>
<evidence type="ECO:0000313" key="7">
    <source>
        <dbReference type="EMBL" id="CAD9362630.1"/>
    </source>
</evidence>
<dbReference type="GO" id="GO:0043565">
    <property type="term" value="F:sequence-specific DNA binding"/>
    <property type="evidence" value="ECO:0007669"/>
    <property type="project" value="InterPro"/>
</dbReference>
<dbReference type="AlphaFoldDB" id="A0A7S2EYA2"/>
<reference evidence="7" key="1">
    <citation type="submission" date="2021-01" db="EMBL/GenBank/DDBJ databases">
        <authorList>
            <person name="Corre E."/>
            <person name="Pelletier E."/>
            <person name="Niang G."/>
            <person name="Scheremetjew M."/>
            <person name="Finn R."/>
            <person name="Kale V."/>
            <person name="Holt S."/>
            <person name="Cochrane G."/>
            <person name="Meng A."/>
            <person name="Brown T."/>
            <person name="Cohen L."/>
        </authorList>
    </citation>
    <scope>NUCLEOTIDE SEQUENCE</scope>
    <source>
        <strain evidence="7">Grunow 1884</strain>
    </source>
</reference>
<keyword evidence="3" id="KW-0539">Nucleus</keyword>
<evidence type="ECO:0000256" key="5">
    <source>
        <dbReference type="SAM" id="MobiDB-lite"/>
    </source>
</evidence>
<dbReference type="InterPro" id="IPR036390">
    <property type="entry name" value="WH_DNA-bd_sf"/>
</dbReference>
<keyword evidence="2" id="KW-0238">DNA-binding</keyword>
<dbReference type="SUPFAM" id="SSF46785">
    <property type="entry name" value="Winged helix' DNA-binding domain"/>
    <property type="match status" value="1"/>
</dbReference>
<proteinExistence type="inferred from homology"/>
<dbReference type="Pfam" id="PF00447">
    <property type="entry name" value="HSF_DNA-bind"/>
    <property type="match status" value="1"/>
</dbReference>
<dbReference type="SMART" id="SM00415">
    <property type="entry name" value="HSF"/>
    <property type="match status" value="1"/>
</dbReference>
<evidence type="ECO:0000256" key="2">
    <source>
        <dbReference type="ARBA" id="ARBA00023125"/>
    </source>
</evidence>
<dbReference type="GO" id="GO:0005634">
    <property type="term" value="C:nucleus"/>
    <property type="evidence" value="ECO:0007669"/>
    <property type="project" value="UniProtKB-SubCell"/>
</dbReference>
<evidence type="ECO:0000256" key="3">
    <source>
        <dbReference type="ARBA" id="ARBA00023242"/>
    </source>
</evidence>
<gene>
    <name evidence="7" type="ORF">OSIN01602_LOCUS22907</name>
</gene>
<evidence type="ECO:0000256" key="1">
    <source>
        <dbReference type="ARBA" id="ARBA00004123"/>
    </source>
</evidence>
<accession>A0A7S2EYA2</accession>
<dbReference type="InterPro" id="IPR000232">
    <property type="entry name" value="HSF_DNA-bd"/>
</dbReference>
<feature type="region of interest" description="Disordered" evidence="5">
    <location>
        <begin position="67"/>
        <end position="88"/>
    </location>
</feature>
<comment type="subcellular location">
    <subcellularLocation>
        <location evidence="1">Nucleus</location>
    </subcellularLocation>
</comment>
<feature type="compositionally biased region" description="Basic and acidic residues" evidence="5">
    <location>
        <begin position="229"/>
        <end position="241"/>
    </location>
</feature>
<feature type="region of interest" description="Disordered" evidence="5">
    <location>
        <begin position="199"/>
        <end position="261"/>
    </location>
</feature>
<protein>
    <recommendedName>
        <fullName evidence="6">HSF-type DNA-binding domain-containing protein</fullName>
    </recommendedName>
</protein>
<feature type="domain" description="HSF-type DNA-binding" evidence="6">
    <location>
        <begin position="104"/>
        <end position="198"/>
    </location>
</feature>
<dbReference type="PANTHER" id="PTHR10015">
    <property type="entry name" value="HEAT SHOCK TRANSCRIPTION FACTOR"/>
    <property type="match status" value="1"/>
</dbReference>
<name>A0A7S2EYA2_TRICV</name>
<dbReference type="GO" id="GO:0003700">
    <property type="term" value="F:DNA-binding transcription factor activity"/>
    <property type="evidence" value="ECO:0007669"/>
    <property type="project" value="InterPro"/>
</dbReference>
<sequence>MVAAAPANAPSLSRPVQVTLPGSAGCAFVIPSSPSSSSTSSECDVALSALSPAIPSLSRAVSGCSVSSLPSGPRSTPQIVASSPSAPGIAPTTVPNPASLPSRPIAEFLFHLTRMLTDPANRPLIEWTEGKIRVHDPHKLESDVLGRFFRHSKYSSFQRQLNYFGFKKVDSKGKMSPCWFVNEDTSDDLTSLLSIKRKPANRARKAQAARAKSDSNTAPISEEELSDSESSHENKEEEKSRPSKRRRTISAEPENETKVSLTAASPIAVTADEFGAPGTLNFHTQLPSPVMSATTSPIVSSTSVTALPTPAAPCVSPSSPNGTWENLHLPSALCEPSVPQVSAPSAAVPTTAVPVSAVPETDAMKFSVPNPLANLAPLAPTAPVVAAPHTSVPVTPVGPLTMPAAASTVSPLLAQPTPVPEPVSSYLAAHAVREPAASRVTMHRPKNIEFGIASAFPSVEEILSMGVPSAEMLFPSDESQGSIGASPSGVCHSSSLTDLAMLPGLLD</sequence>